<evidence type="ECO:0000256" key="6">
    <source>
        <dbReference type="ARBA" id="ARBA00022723"/>
    </source>
</evidence>
<dbReference type="SUPFAM" id="SSF109604">
    <property type="entry name" value="HD-domain/PDEase-like"/>
    <property type="match status" value="1"/>
</dbReference>
<comment type="caution">
    <text evidence="9">The sequence shown here is derived from an EMBL/GenBank/DDBJ whole genome shotgun (WGS) entry which is preliminary data.</text>
</comment>
<evidence type="ECO:0000313" key="9">
    <source>
        <dbReference type="EMBL" id="HIQ80579.1"/>
    </source>
</evidence>
<dbReference type="InterPro" id="IPR039356">
    <property type="entry name" value="YfbR/HDDC2"/>
</dbReference>
<gene>
    <name evidence="9" type="primary">yfbR</name>
    <name evidence="9" type="ORF">IAD32_04750</name>
</gene>
<keyword evidence="6" id="KW-0479">Metal-binding</keyword>
<dbReference type="EC" id="3.1.3.89" evidence="5"/>
<dbReference type="SMART" id="SM00471">
    <property type="entry name" value="HDc"/>
    <property type="match status" value="1"/>
</dbReference>
<sequence>MGCNFYAMLSRMKYIDRWGLMNNTRKENISEHSLEVAILAHALVLIGNARFQKKLDAQRAATLALFHDCPEILTGDLPTPVKYGNPQIQKAYREVEQVASQKLLNLLPDDLKEAYTPLFLHQGEEDLLLMQYVKAADKLSALIKCTEEIRMGNLEFEKARQSIANALKQISMPELNVFMEEMLPAYSLTLDELDIKP</sequence>
<dbReference type="NCBIfam" id="NF003009">
    <property type="entry name" value="PRK03826.1"/>
    <property type="match status" value="1"/>
</dbReference>
<comment type="subunit">
    <text evidence="4">Homodimer.</text>
</comment>
<comment type="cofactor">
    <cofactor evidence="2">
        <name>Mn(2+)</name>
        <dbReference type="ChEBI" id="CHEBI:29035"/>
    </cofactor>
</comment>
<evidence type="ECO:0000256" key="4">
    <source>
        <dbReference type="ARBA" id="ARBA00011738"/>
    </source>
</evidence>
<proteinExistence type="predicted"/>
<evidence type="ECO:0000256" key="1">
    <source>
        <dbReference type="ARBA" id="ARBA00001638"/>
    </source>
</evidence>
<evidence type="ECO:0000256" key="2">
    <source>
        <dbReference type="ARBA" id="ARBA00001936"/>
    </source>
</evidence>
<dbReference type="InterPro" id="IPR003607">
    <property type="entry name" value="HD/PDEase_dom"/>
</dbReference>
<dbReference type="InterPro" id="IPR006674">
    <property type="entry name" value="HD_domain"/>
</dbReference>
<dbReference type="AlphaFoldDB" id="A0A9D0ZJN1"/>
<dbReference type="PROSITE" id="PS51831">
    <property type="entry name" value="HD"/>
    <property type="match status" value="1"/>
</dbReference>
<comment type="catalytic activity">
    <reaction evidence="1">
        <text>a 2'-deoxyribonucleoside 5'-phosphate + H2O = a 2'-deoxyribonucleoside + phosphate</text>
        <dbReference type="Rhea" id="RHEA:36167"/>
        <dbReference type="ChEBI" id="CHEBI:15377"/>
        <dbReference type="ChEBI" id="CHEBI:18274"/>
        <dbReference type="ChEBI" id="CHEBI:43474"/>
        <dbReference type="ChEBI" id="CHEBI:65317"/>
        <dbReference type="EC" id="3.1.3.89"/>
    </reaction>
</comment>
<reference evidence="9" key="1">
    <citation type="submission" date="2020-10" db="EMBL/GenBank/DDBJ databases">
        <authorList>
            <person name="Gilroy R."/>
        </authorList>
    </citation>
    <scope>NUCLEOTIDE SEQUENCE</scope>
    <source>
        <strain evidence="9">ChiSjej1B19-3389</strain>
    </source>
</reference>
<keyword evidence="7 9" id="KW-0378">Hydrolase</keyword>
<evidence type="ECO:0000313" key="10">
    <source>
        <dbReference type="Proteomes" id="UP000886787"/>
    </source>
</evidence>
<evidence type="ECO:0000259" key="8">
    <source>
        <dbReference type="PROSITE" id="PS51831"/>
    </source>
</evidence>
<comment type="cofactor">
    <cofactor evidence="3">
        <name>Co(2+)</name>
        <dbReference type="ChEBI" id="CHEBI:48828"/>
    </cofactor>
</comment>
<name>A0A9D0ZJN1_9FIRM</name>
<organism evidence="9 10">
    <name type="scientific">Candidatus Scatavimonas merdigallinarum</name>
    <dbReference type="NCBI Taxonomy" id="2840914"/>
    <lineage>
        <taxon>Bacteria</taxon>
        <taxon>Bacillati</taxon>
        <taxon>Bacillota</taxon>
        <taxon>Clostridia</taxon>
        <taxon>Eubacteriales</taxon>
        <taxon>Oscillospiraceae</taxon>
        <taxon>Oscillospiraceae incertae sedis</taxon>
        <taxon>Candidatus Scatavimonas</taxon>
    </lineage>
</organism>
<dbReference type="Gene3D" id="1.10.3210.10">
    <property type="entry name" value="Hypothetical protein af1432"/>
    <property type="match status" value="1"/>
</dbReference>
<evidence type="ECO:0000256" key="5">
    <source>
        <dbReference type="ARBA" id="ARBA00012964"/>
    </source>
</evidence>
<accession>A0A9D0ZJN1</accession>
<dbReference type="GO" id="GO:0046872">
    <property type="term" value="F:metal ion binding"/>
    <property type="evidence" value="ECO:0007669"/>
    <property type="project" value="UniProtKB-KW"/>
</dbReference>
<dbReference type="EMBL" id="DVFW01000024">
    <property type="protein sequence ID" value="HIQ80579.1"/>
    <property type="molecule type" value="Genomic_DNA"/>
</dbReference>
<dbReference type="PANTHER" id="PTHR11845">
    <property type="entry name" value="5'-DEOXYNUCLEOTIDASE HDDC2"/>
    <property type="match status" value="1"/>
</dbReference>
<dbReference type="PANTHER" id="PTHR11845:SF13">
    <property type="entry name" value="5'-DEOXYNUCLEOTIDASE HDDC2"/>
    <property type="match status" value="1"/>
</dbReference>
<dbReference type="CDD" id="cd00077">
    <property type="entry name" value="HDc"/>
    <property type="match status" value="1"/>
</dbReference>
<reference evidence="9" key="2">
    <citation type="journal article" date="2021" name="PeerJ">
        <title>Extensive microbial diversity within the chicken gut microbiome revealed by metagenomics and culture.</title>
        <authorList>
            <person name="Gilroy R."/>
            <person name="Ravi A."/>
            <person name="Getino M."/>
            <person name="Pursley I."/>
            <person name="Horton D.L."/>
            <person name="Alikhan N.F."/>
            <person name="Baker D."/>
            <person name="Gharbi K."/>
            <person name="Hall N."/>
            <person name="Watson M."/>
            <person name="Adriaenssens E.M."/>
            <person name="Foster-Nyarko E."/>
            <person name="Jarju S."/>
            <person name="Secka A."/>
            <person name="Antonio M."/>
            <person name="Oren A."/>
            <person name="Chaudhuri R.R."/>
            <person name="La Ragione R."/>
            <person name="Hildebrand F."/>
            <person name="Pallen M.J."/>
        </authorList>
    </citation>
    <scope>NUCLEOTIDE SEQUENCE</scope>
    <source>
        <strain evidence="9">ChiSjej1B19-3389</strain>
    </source>
</reference>
<protein>
    <recommendedName>
        <fullName evidence="5">5'-deoxynucleotidase</fullName>
        <ecNumber evidence="5">3.1.3.89</ecNumber>
    </recommendedName>
</protein>
<dbReference type="Proteomes" id="UP000886787">
    <property type="component" value="Unassembled WGS sequence"/>
</dbReference>
<dbReference type="GO" id="GO:0005737">
    <property type="term" value="C:cytoplasm"/>
    <property type="evidence" value="ECO:0007669"/>
    <property type="project" value="TreeGrafter"/>
</dbReference>
<evidence type="ECO:0000256" key="3">
    <source>
        <dbReference type="ARBA" id="ARBA00001941"/>
    </source>
</evidence>
<dbReference type="Pfam" id="PF12917">
    <property type="entry name" value="YfbR-like"/>
    <property type="match status" value="1"/>
</dbReference>
<feature type="domain" description="HD" evidence="8">
    <location>
        <begin position="29"/>
        <end position="142"/>
    </location>
</feature>
<evidence type="ECO:0000256" key="7">
    <source>
        <dbReference type="ARBA" id="ARBA00022801"/>
    </source>
</evidence>
<dbReference type="GO" id="GO:0002953">
    <property type="term" value="F:5'-deoxynucleotidase activity"/>
    <property type="evidence" value="ECO:0007669"/>
    <property type="project" value="UniProtKB-EC"/>
</dbReference>